<feature type="region of interest" description="Disordered" evidence="1">
    <location>
        <begin position="164"/>
        <end position="185"/>
    </location>
</feature>
<organism evidence="2">
    <name type="scientific">Cupriavidus taiwanensis</name>
    <dbReference type="NCBI Taxonomy" id="164546"/>
    <lineage>
        <taxon>Bacteria</taxon>
        <taxon>Pseudomonadati</taxon>
        <taxon>Pseudomonadota</taxon>
        <taxon>Betaproteobacteria</taxon>
        <taxon>Burkholderiales</taxon>
        <taxon>Burkholderiaceae</taxon>
        <taxon>Cupriavidus</taxon>
    </lineage>
</organism>
<comment type="caution">
    <text evidence="2">The sequence shown here is derived from an EMBL/GenBank/DDBJ whole genome shotgun (WGS) entry which is preliminary data.</text>
</comment>
<name>A0A375BNQ1_9BURK</name>
<dbReference type="EMBL" id="OFSP01000015">
    <property type="protein sequence ID" value="SOY49173.1"/>
    <property type="molecule type" value="Genomic_DNA"/>
</dbReference>
<reference evidence="2" key="1">
    <citation type="submission" date="2018-01" db="EMBL/GenBank/DDBJ databases">
        <authorList>
            <person name="Clerissi C."/>
        </authorList>
    </citation>
    <scope>NUCLEOTIDE SEQUENCE</scope>
    <source>
        <strain evidence="2">Cupriavidus taiwanensis STM 3521</strain>
    </source>
</reference>
<sequence length="325" mass="35716">MLCLEEPMKNKESGPVCWRISFIFAVISSSAWSQPMRWYLPSTSFIGYLSRYSPWPCSRNAAPLAQCAPIFRGESNTGSWRIHTPFCTTASTAQPTEQWPHTVRRTTIPVLPSPAAFLSSAASALRSSVNCPAARPAPTPMPERLRKLRRSMVGMAPARLAASRWESRPELAPADSGRLARPSARRADAPCAARLRVKIMSHLRNGRLGSVRLQAARQTTPPWQLHQRGPVILADVVGDPVTLAVRRRIGGFRQGCSLARHGGCARAQRCRTGGGGHNSGAREKRAAPDPVWLLSHVGAPRLSKPDGCAVMRCYAYSRINWQERP</sequence>
<protein>
    <submittedName>
        <fullName evidence="2">Uncharacterized protein</fullName>
    </submittedName>
</protein>
<evidence type="ECO:0000313" key="2">
    <source>
        <dbReference type="EMBL" id="SOY49173.1"/>
    </source>
</evidence>
<dbReference type="AlphaFoldDB" id="A0A375BNQ1"/>
<evidence type="ECO:0000256" key="1">
    <source>
        <dbReference type="SAM" id="MobiDB-lite"/>
    </source>
</evidence>
<gene>
    <name evidence="2" type="ORF">CBM2589_B220060</name>
</gene>
<proteinExistence type="predicted"/>
<accession>A0A375BNQ1</accession>
<dbReference type="Proteomes" id="UP000256297">
    <property type="component" value="Chromosome CBM2589_b"/>
</dbReference>